<gene>
    <name evidence="1" type="ORF">GDR74_16625</name>
</gene>
<organism evidence="1 2">
    <name type="scientific">Microvirga thermotolerans</name>
    <dbReference type="NCBI Taxonomy" id="2651334"/>
    <lineage>
        <taxon>Bacteria</taxon>
        <taxon>Pseudomonadati</taxon>
        <taxon>Pseudomonadota</taxon>
        <taxon>Alphaproteobacteria</taxon>
        <taxon>Hyphomicrobiales</taxon>
        <taxon>Methylobacteriaceae</taxon>
        <taxon>Microvirga</taxon>
    </lineage>
</organism>
<dbReference type="RefSeq" id="WP_152587338.1">
    <property type="nucleotide sequence ID" value="NZ_CP045423.1"/>
</dbReference>
<proteinExistence type="predicted"/>
<dbReference type="Proteomes" id="UP000325614">
    <property type="component" value="Chromosome"/>
</dbReference>
<name>A0A5P9K1A2_9HYPH</name>
<keyword evidence="2" id="KW-1185">Reference proteome</keyword>
<evidence type="ECO:0000313" key="1">
    <source>
        <dbReference type="EMBL" id="QFU17706.1"/>
    </source>
</evidence>
<dbReference type="KEGG" id="mico:GDR74_16625"/>
<evidence type="ECO:0000313" key="2">
    <source>
        <dbReference type="Proteomes" id="UP000325614"/>
    </source>
</evidence>
<accession>A0A5P9K1A2</accession>
<dbReference type="EMBL" id="CP045423">
    <property type="protein sequence ID" value="QFU17706.1"/>
    <property type="molecule type" value="Genomic_DNA"/>
</dbReference>
<sequence length="71" mass="8246">MAGPVRTRRLFKFDASAVRDEYELDFEDFAGRRTKLVLTADQLQDLTERLSELLDAREHSIFSKSSRKLKA</sequence>
<protein>
    <submittedName>
        <fullName evidence="1">Uncharacterized protein</fullName>
    </submittedName>
</protein>
<reference evidence="1 2" key="1">
    <citation type="submission" date="2019-10" db="EMBL/GenBank/DDBJ databases">
        <title>Isolation, Identification of Microvirga thermotolerans HR1, a novel thermophilic bacterium and Comparative Genomics of the genus Microvirga.</title>
        <authorList>
            <person name="Li J."/>
            <person name="Zhang W."/>
            <person name="Lin M."/>
            <person name="Wang J."/>
        </authorList>
    </citation>
    <scope>NUCLEOTIDE SEQUENCE [LARGE SCALE GENOMIC DNA]</scope>
    <source>
        <strain evidence="1 2">HR1</strain>
    </source>
</reference>
<dbReference type="AlphaFoldDB" id="A0A5P9K1A2"/>